<dbReference type="Proteomes" id="UP000094527">
    <property type="component" value="Unassembled WGS sequence"/>
</dbReference>
<dbReference type="OrthoDB" id="6264340at2759"/>
<dbReference type="Pfam" id="PF15065">
    <property type="entry name" value="NCU-G1"/>
    <property type="match status" value="1"/>
</dbReference>
<keyword evidence="3 12" id="KW-0732">Signal</keyword>
<keyword evidence="4 11" id="KW-1133">Transmembrane helix</keyword>
<evidence type="ECO:0000256" key="10">
    <source>
        <dbReference type="ARBA" id="ARBA00044960"/>
    </source>
</evidence>
<name>A0A1D2NJD3_ORCCI</name>
<dbReference type="PANTHER" id="PTHR31981:SF1">
    <property type="entry name" value="GLYCOSYLATED LYSOSOMAL MEMBRANE PROTEIN"/>
    <property type="match status" value="1"/>
</dbReference>
<comment type="subcellular location">
    <subcellularLocation>
        <location evidence="9">Lysosome membrane</location>
        <topology evidence="9">Single-pass type I membrane protein</topology>
        <orientation evidence="9">Lumenal side</orientation>
    </subcellularLocation>
</comment>
<protein>
    <submittedName>
        <fullName evidence="13">Glycosylated lysosomal membrane protein</fullName>
    </submittedName>
</protein>
<evidence type="ECO:0000256" key="9">
    <source>
        <dbReference type="ARBA" id="ARBA00024189"/>
    </source>
</evidence>
<evidence type="ECO:0000256" key="4">
    <source>
        <dbReference type="ARBA" id="ARBA00022989"/>
    </source>
</evidence>
<evidence type="ECO:0000256" key="12">
    <source>
        <dbReference type="SAM" id="SignalP"/>
    </source>
</evidence>
<comment type="caution">
    <text evidence="13">The sequence shown here is derived from an EMBL/GenBank/DDBJ whole genome shotgun (WGS) entry which is preliminary data.</text>
</comment>
<feature type="chain" id="PRO_5008905644" evidence="12">
    <location>
        <begin position="26"/>
        <end position="436"/>
    </location>
</feature>
<evidence type="ECO:0000256" key="2">
    <source>
        <dbReference type="ARBA" id="ARBA00022692"/>
    </source>
</evidence>
<reference evidence="13 14" key="1">
    <citation type="journal article" date="2016" name="Genome Biol. Evol.">
        <title>Gene Family Evolution Reflects Adaptation to Soil Environmental Stressors in the Genome of the Collembolan Orchesella cincta.</title>
        <authorList>
            <person name="Faddeeva-Vakhrusheva A."/>
            <person name="Derks M.F."/>
            <person name="Anvar S.Y."/>
            <person name="Agamennone V."/>
            <person name="Suring W."/>
            <person name="Smit S."/>
            <person name="van Straalen N.M."/>
            <person name="Roelofs D."/>
        </authorList>
    </citation>
    <scope>NUCLEOTIDE SEQUENCE [LARGE SCALE GENOMIC DNA]</scope>
    <source>
        <tissue evidence="13">Mixed pool</tissue>
    </source>
</reference>
<evidence type="ECO:0000256" key="7">
    <source>
        <dbReference type="ARBA" id="ARBA00023228"/>
    </source>
</evidence>
<feature type="signal peptide" evidence="12">
    <location>
        <begin position="1"/>
        <end position="25"/>
    </location>
</feature>
<dbReference type="PANTHER" id="PTHR31981">
    <property type="entry name" value="GLYCOSYLATED LYSOSOMAL MEMBRANE PROTEIN"/>
    <property type="match status" value="1"/>
</dbReference>
<dbReference type="EMBL" id="LJIJ01000030">
    <property type="protein sequence ID" value="ODN05076.1"/>
    <property type="molecule type" value="Genomic_DNA"/>
</dbReference>
<sequence length="436" mass="49064">MKSQLIATSLCFLASISFHGYSTLAEDHVPRKFSTEINPGCEAVFGTNCSENSTINLVHIRSDGPHDTLHFLWSFLGAPSLLLVRTPLQSNLSVDWTSIFEDTGSGGGISFEPEPYYLFGWSLVKVWVYNDQNDTARLDKADQSDVEGYDSKNFVWNRKDNSSILNSTMINLSFEARSYDHREGEANGVEQMGPNGFFRITIRMKSTEDYSKVLPYMMYNENSTQVDVAFNDVQLNTTAEEYPKHPRIALKYIMVQDNGNRNGEAGQMKLDVTKTLDDEHSPGVFEVYSINTPAKGYNQSYIQWRPICYTAEVRDVIDSVDVEAYPLQHASSVLHDDNVQDSILWSYFGTEIDNVTFQSMNISFGTVGDGFYNKTKHISWTYSTGFGVPPPDRVSLLVMLVVSIGLGIPALIIVLSVIYMVMCKVRRPRDDLLLGQ</sequence>
<evidence type="ECO:0000256" key="3">
    <source>
        <dbReference type="ARBA" id="ARBA00022729"/>
    </source>
</evidence>
<comment type="function">
    <text evidence="8">Required to protect lysosomal transporter MFSD1 from lysosomal proteolysis and for MFSD1 lysosomal localization.</text>
</comment>
<dbReference type="AlphaFoldDB" id="A0A1D2NJD3"/>
<comment type="subunit">
    <text evidence="10">Interacts (via lumenal domain) with lysosomal protein MFSD1; the interaction starts while both proteins are still in the endoplasmic reticulum and is required for stabilization of MFSD1 in lysosomes but has no direct effect on its targeting to lysosomes or transporter activity.</text>
</comment>
<dbReference type="OMA" id="TLHYLWD"/>
<evidence type="ECO:0000256" key="8">
    <source>
        <dbReference type="ARBA" id="ARBA00024176"/>
    </source>
</evidence>
<organism evidence="13 14">
    <name type="scientific">Orchesella cincta</name>
    <name type="common">Springtail</name>
    <name type="synonym">Podura cincta</name>
    <dbReference type="NCBI Taxonomy" id="48709"/>
    <lineage>
        <taxon>Eukaryota</taxon>
        <taxon>Metazoa</taxon>
        <taxon>Ecdysozoa</taxon>
        <taxon>Arthropoda</taxon>
        <taxon>Hexapoda</taxon>
        <taxon>Collembola</taxon>
        <taxon>Entomobryomorpha</taxon>
        <taxon>Entomobryoidea</taxon>
        <taxon>Orchesellidae</taxon>
        <taxon>Orchesellinae</taxon>
        <taxon>Orchesella</taxon>
    </lineage>
</organism>
<keyword evidence="7" id="KW-0458">Lysosome</keyword>
<dbReference type="InterPro" id="IPR029382">
    <property type="entry name" value="NCU-G1"/>
</dbReference>
<accession>A0A1D2NJD3</accession>
<keyword evidence="14" id="KW-1185">Reference proteome</keyword>
<evidence type="ECO:0000313" key="13">
    <source>
        <dbReference type="EMBL" id="ODN05076.1"/>
    </source>
</evidence>
<proteinExistence type="inferred from homology"/>
<dbReference type="GO" id="GO:0005765">
    <property type="term" value="C:lysosomal membrane"/>
    <property type="evidence" value="ECO:0007669"/>
    <property type="project" value="UniProtKB-SubCell"/>
</dbReference>
<keyword evidence="6" id="KW-0325">Glycoprotein</keyword>
<gene>
    <name evidence="13" type="ORF">Ocin01_01606</name>
</gene>
<keyword evidence="2 11" id="KW-0812">Transmembrane</keyword>
<evidence type="ECO:0000256" key="6">
    <source>
        <dbReference type="ARBA" id="ARBA00023180"/>
    </source>
</evidence>
<evidence type="ECO:0000313" key="14">
    <source>
        <dbReference type="Proteomes" id="UP000094527"/>
    </source>
</evidence>
<evidence type="ECO:0000256" key="5">
    <source>
        <dbReference type="ARBA" id="ARBA00023136"/>
    </source>
</evidence>
<feature type="transmembrane region" description="Helical" evidence="11">
    <location>
        <begin position="396"/>
        <end position="421"/>
    </location>
</feature>
<keyword evidence="5 11" id="KW-0472">Membrane</keyword>
<evidence type="ECO:0000256" key="11">
    <source>
        <dbReference type="SAM" id="Phobius"/>
    </source>
</evidence>
<comment type="similarity">
    <text evidence="1">Belongs to the GLMP family.</text>
</comment>
<evidence type="ECO:0000256" key="1">
    <source>
        <dbReference type="ARBA" id="ARBA00010599"/>
    </source>
</evidence>